<accession>A0A841QF22</accession>
<evidence type="ECO:0000256" key="5">
    <source>
        <dbReference type="ARBA" id="ARBA00022645"/>
    </source>
</evidence>
<dbReference type="NCBIfam" id="TIGR03423">
    <property type="entry name" value="pbp2_mrdA"/>
    <property type="match status" value="1"/>
</dbReference>
<sequence>MGGAPMWLKRRKRDNRRLMPIRDQKDPARGVFTRRALLCMAVQAGAMGELARRLYHIQINDGDHYARMAANNRISKRLLAPPRGRIVDRYGIALANNKENWRALLMPEETTDVTGTIERFSTLIPLDERDRNRIAREMRHQRRFVPVMLRDFLSWDEMARIELNAPSLPGVLIDVGTRRVYPEGELLAHIIGYVAPPNESDVAHSTLLALPGMRVGRAGIEQNQDEKLRGTAGSVEMEVNAVGRVISELNREEGVPGEEISLTIDRGLQQRVLNHIGDQTASAVVLDCHNGEVLAMVSTPSFDPSLFDSGVSHAQWIEWTNNQHTPLINKAVAGVYPPGSTFKPAVAMAALESGLISPTDRVFCPGHLDVGGTRFHCWSRWGHGSVDLHLALKYSCDVYFYEIARRIGMDRIAETAHRMGLGVPLDIELPHTRTGLIPTPAWRQAHHHHWNGGDTIVSGIGQGFIQVTPLQLATYTARMATGRAVQPHLMRAINGEISPMASPEHWPSLDMPEKYLEALRAGMFAVVNEPHGTAPKAQLDLPGMTMAGKTGSAQVRHVSRALRESGHFNSANLPWEYRPHALFICFAPYDAPRYAVSVVIEHGNAGADAAAPLARNIMRDTLLRDPSNHTTPPPESVAAVDDSFE</sequence>
<evidence type="ECO:0000256" key="8">
    <source>
        <dbReference type="ARBA" id="ARBA00022801"/>
    </source>
</evidence>
<comment type="caution">
    <text evidence="17">The sequence shown here is derived from an EMBL/GenBank/DDBJ whole genome shotgun (WGS) entry which is preliminary data.</text>
</comment>
<protein>
    <submittedName>
        <fullName evidence="17">Penicillin-binding protein 2</fullName>
    </submittedName>
</protein>
<dbReference type="PANTHER" id="PTHR30627">
    <property type="entry name" value="PEPTIDOGLYCAN D,D-TRANSPEPTIDASE"/>
    <property type="match status" value="1"/>
</dbReference>
<dbReference type="InterPro" id="IPR050515">
    <property type="entry name" value="Beta-lactam/transpept"/>
</dbReference>
<evidence type="ECO:0000256" key="12">
    <source>
        <dbReference type="ARBA" id="ARBA00023136"/>
    </source>
</evidence>
<keyword evidence="11" id="KW-1133">Transmembrane helix</keyword>
<dbReference type="Gene3D" id="3.40.710.10">
    <property type="entry name" value="DD-peptidase/beta-lactamase superfamily"/>
    <property type="match status" value="1"/>
</dbReference>
<dbReference type="Pfam" id="PF03717">
    <property type="entry name" value="PBP_dimer"/>
    <property type="match status" value="1"/>
</dbReference>
<feature type="domain" description="Penicillin-binding protein dimerisation" evidence="16">
    <location>
        <begin position="80"/>
        <end position="249"/>
    </location>
</feature>
<dbReference type="AlphaFoldDB" id="A0A841QF22"/>
<keyword evidence="10" id="KW-0573">Peptidoglycan synthesis</keyword>
<keyword evidence="18" id="KW-1185">Reference proteome</keyword>
<dbReference type="GO" id="GO:0006508">
    <property type="term" value="P:proteolysis"/>
    <property type="evidence" value="ECO:0007669"/>
    <property type="project" value="UniProtKB-KW"/>
</dbReference>
<keyword evidence="3" id="KW-1003">Cell membrane</keyword>
<dbReference type="SUPFAM" id="SSF56519">
    <property type="entry name" value="Penicillin binding protein dimerisation domain"/>
    <property type="match status" value="1"/>
</dbReference>
<dbReference type="GO" id="GO:0008658">
    <property type="term" value="F:penicillin binding"/>
    <property type="evidence" value="ECO:0007669"/>
    <property type="project" value="InterPro"/>
</dbReference>
<evidence type="ECO:0000256" key="3">
    <source>
        <dbReference type="ARBA" id="ARBA00022475"/>
    </source>
</evidence>
<dbReference type="PANTHER" id="PTHR30627:SF2">
    <property type="entry name" value="PEPTIDOGLYCAN D,D-TRANSPEPTIDASE MRDA"/>
    <property type="match status" value="1"/>
</dbReference>
<keyword evidence="4" id="KW-0997">Cell inner membrane</keyword>
<dbReference type="InterPro" id="IPR012338">
    <property type="entry name" value="Beta-lactam/transpept-like"/>
</dbReference>
<reference evidence="17 18" key="1">
    <citation type="submission" date="2020-08" db="EMBL/GenBank/DDBJ databases">
        <title>Genomic Encyclopedia of Type Strains, Phase IV (KMG-IV): sequencing the most valuable type-strain genomes for metagenomic binning, comparative biology and taxonomic classification.</title>
        <authorList>
            <person name="Goeker M."/>
        </authorList>
    </citation>
    <scope>NUCLEOTIDE SEQUENCE [LARGE SCALE GENOMIC DNA]</scope>
    <source>
        <strain evidence="17 18">DSM 4491</strain>
    </source>
</reference>
<keyword evidence="5" id="KW-0121">Carboxypeptidase</keyword>
<dbReference type="InterPro" id="IPR001460">
    <property type="entry name" value="PCN-bd_Tpept"/>
</dbReference>
<dbReference type="GO" id="GO:0008360">
    <property type="term" value="P:regulation of cell shape"/>
    <property type="evidence" value="ECO:0007669"/>
    <property type="project" value="UniProtKB-KW"/>
</dbReference>
<keyword evidence="13" id="KW-0961">Cell wall biogenesis/degradation</keyword>
<keyword evidence="8" id="KW-0378">Hydrolase</keyword>
<evidence type="ECO:0000256" key="4">
    <source>
        <dbReference type="ARBA" id="ARBA00022519"/>
    </source>
</evidence>
<keyword evidence="12" id="KW-0472">Membrane</keyword>
<dbReference type="Pfam" id="PF00905">
    <property type="entry name" value="Transpeptidase"/>
    <property type="match status" value="1"/>
</dbReference>
<gene>
    <name evidence="17" type="ORF">HNR55_001384</name>
</gene>
<dbReference type="Proteomes" id="UP000578000">
    <property type="component" value="Unassembled WGS sequence"/>
</dbReference>
<proteinExistence type="predicted"/>
<evidence type="ECO:0000256" key="1">
    <source>
        <dbReference type="ARBA" id="ARBA00004167"/>
    </source>
</evidence>
<organism evidence="17 18">
    <name type="scientific">Acetobacter lovaniensis</name>
    <dbReference type="NCBI Taxonomy" id="104100"/>
    <lineage>
        <taxon>Bacteria</taxon>
        <taxon>Pseudomonadati</taxon>
        <taxon>Pseudomonadota</taxon>
        <taxon>Alphaproteobacteria</taxon>
        <taxon>Acetobacterales</taxon>
        <taxon>Acetobacteraceae</taxon>
        <taxon>Acetobacter</taxon>
    </lineage>
</organism>
<dbReference type="Gene3D" id="3.90.1310.10">
    <property type="entry name" value="Penicillin-binding protein 2a (Domain 2)"/>
    <property type="match status" value="1"/>
</dbReference>
<feature type="domain" description="Penicillin-binding protein transpeptidase" evidence="15">
    <location>
        <begin position="282"/>
        <end position="618"/>
    </location>
</feature>
<dbReference type="GO" id="GO:0071972">
    <property type="term" value="F:peptidoglycan L,D-transpeptidase activity"/>
    <property type="evidence" value="ECO:0007669"/>
    <property type="project" value="TreeGrafter"/>
</dbReference>
<evidence type="ECO:0000256" key="14">
    <source>
        <dbReference type="SAM" id="MobiDB-lite"/>
    </source>
</evidence>
<comment type="subcellular location">
    <subcellularLocation>
        <location evidence="2">Cell membrane</location>
    </subcellularLocation>
    <subcellularLocation>
        <location evidence="1">Membrane</location>
        <topology evidence="1">Single-pass membrane protein</topology>
    </subcellularLocation>
</comment>
<evidence type="ECO:0000313" key="18">
    <source>
        <dbReference type="Proteomes" id="UP000578000"/>
    </source>
</evidence>
<dbReference type="InterPro" id="IPR017790">
    <property type="entry name" value="Penicillin-binding_protein_2"/>
</dbReference>
<dbReference type="InterPro" id="IPR005311">
    <property type="entry name" value="PBP_dimer"/>
</dbReference>
<feature type="region of interest" description="Disordered" evidence="14">
    <location>
        <begin position="623"/>
        <end position="645"/>
    </location>
</feature>
<dbReference type="GO" id="GO:0009252">
    <property type="term" value="P:peptidoglycan biosynthetic process"/>
    <property type="evidence" value="ECO:0007669"/>
    <property type="project" value="UniProtKB-KW"/>
</dbReference>
<evidence type="ECO:0000256" key="13">
    <source>
        <dbReference type="ARBA" id="ARBA00023316"/>
    </source>
</evidence>
<evidence type="ECO:0000256" key="6">
    <source>
        <dbReference type="ARBA" id="ARBA00022670"/>
    </source>
</evidence>
<dbReference type="GO" id="GO:0005886">
    <property type="term" value="C:plasma membrane"/>
    <property type="evidence" value="ECO:0007669"/>
    <property type="project" value="UniProtKB-SubCell"/>
</dbReference>
<evidence type="ECO:0000256" key="9">
    <source>
        <dbReference type="ARBA" id="ARBA00022960"/>
    </source>
</evidence>
<evidence type="ECO:0000259" key="15">
    <source>
        <dbReference type="Pfam" id="PF00905"/>
    </source>
</evidence>
<name>A0A841QF22_9PROT</name>
<dbReference type="InterPro" id="IPR036138">
    <property type="entry name" value="PBP_dimer_sf"/>
</dbReference>
<evidence type="ECO:0000256" key="10">
    <source>
        <dbReference type="ARBA" id="ARBA00022984"/>
    </source>
</evidence>
<evidence type="ECO:0000256" key="2">
    <source>
        <dbReference type="ARBA" id="ARBA00004236"/>
    </source>
</evidence>
<evidence type="ECO:0000313" key="17">
    <source>
        <dbReference type="EMBL" id="MBB6456803.1"/>
    </source>
</evidence>
<dbReference type="SUPFAM" id="SSF56601">
    <property type="entry name" value="beta-lactamase/transpeptidase-like"/>
    <property type="match status" value="1"/>
</dbReference>
<keyword evidence="9" id="KW-0133">Cell shape</keyword>
<keyword evidence="7" id="KW-0812">Transmembrane</keyword>
<dbReference type="GO" id="GO:0071555">
    <property type="term" value="P:cell wall organization"/>
    <property type="evidence" value="ECO:0007669"/>
    <property type="project" value="UniProtKB-KW"/>
</dbReference>
<dbReference type="EMBL" id="JACHIE010000004">
    <property type="protein sequence ID" value="MBB6456803.1"/>
    <property type="molecule type" value="Genomic_DNA"/>
</dbReference>
<evidence type="ECO:0000259" key="16">
    <source>
        <dbReference type="Pfam" id="PF03717"/>
    </source>
</evidence>
<evidence type="ECO:0000256" key="11">
    <source>
        <dbReference type="ARBA" id="ARBA00022989"/>
    </source>
</evidence>
<evidence type="ECO:0000256" key="7">
    <source>
        <dbReference type="ARBA" id="ARBA00022692"/>
    </source>
</evidence>
<dbReference type="GO" id="GO:0009002">
    <property type="term" value="F:serine-type D-Ala-D-Ala carboxypeptidase activity"/>
    <property type="evidence" value="ECO:0007669"/>
    <property type="project" value="InterPro"/>
</dbReference>
<keyword evidence="6" id="KW-0645">Protease</keyword>